<dbReference type="AlphaFoldDB" id="A0A1V6TK51"/>
<organism evidence="1 2">
    <name type="scientific">Penicillium steckii</name>
    <dbReference type="NCBI Taxonomy" id="303698"/>
    <lineage>
        <taxon>Eukaryota</taxon>
        <taxon>Fungi</taxon>
        <taxon>Dikarya</taxon>
        <taxon>Ascomycota</taxon>
        <taxon>Pezizomycotina</taxon>
        <taxon>Eurotiomycetes</taxon>
        <taxon>Eurotiomycetidae</taxon>
        <taxon>Eurotiales</taxon>
        <taxon>Aspergillaceae</taxon>
        <taxon>Penicillium</taxon>
    </lineage>
</organism>
<comment type="caution">
    <text evidence="1">The sequence shown here is derived from an EMBL/GenBank/DDBJ whole genome shotgun (WGS) entry which is preliminary data.</text>
</comment>
<keyword evidence="2" id="KW-1185">Reference proteome</keyword>
<dbReference type="EMBL" id="MLKD01000005">
    <property type="protein sequence ID" value="OQE26536.1"/>
    <property type="molecule type" value="Genomic_DNA"/>
</dbReference>
<dbReference type="Proteomes" id="UP000191285">
    <property type="component" value="Unassembled WGS sequence"/>
</dbReference>
<proteinExistence type="predicted"/>
<accession>A0A1V6TK51</accession>
<dbReference type="OrthoDB" id="4347359at2759"/>
<gene>
    <name evidence="1" type="ORF">PENSTE_c005G09197</name>
</gene>
<reference evidence="2" key="1">
    <citation type="journal article" date="2017" name="Nat. Microbiol.">
        <title>Global analysis of biosynthetic gene clusters reveals vast potential of secondary metabolite production in Penicillium species.</title>
        <authorList>
            <person name="Nielsen J.C."/>
            <person name="Grijseels S."/>
            <person name="Prigent S."/>
            <person name="Ji B."/>
            <person name="Dainat J."/>
            <person name="Nielsen K.F."/>
            <person name="Frisvad J.C."/>
            <person name="Workman M."/>
            <person name="Nielsen J."/>
        </authorList>
    </citation>
    <scope>NUCLEOTIDE SEQUENCE [LARGE SCALE GENOMIC DNA]</scope>
    <source>
        <strain evidence="2">IBT 24891</strain>
    </source>
</reference>
<evidence type="ECO:0000313" key="1">
    <source>
        <dbReference type="EMBL" id="OQE26536.1"/>
    </source>
</evidence>
<protein>
    <submittedName>
        <fullName evidence="1">Uncharacterized protein</fullName>
    </submittedName>
</protein>
<name>A0A1V6TK51_9EURO</name>
<sequence length="597" mass="67805">MARITDVPVELWSYIIEQIFIHKKHKALHGLVMIFNGALGPRVAANARGGYRREERDVFRREWALNHSDNYIVAHAKAREMTVAAWIRHDEERINLHPPPSDDEIAFLRSRLARRQTELSRHRSFLLGTGPPVPGLVDRCDIADMEYLPRSAKPNAVDKIFHRGCLECFQFLFLSNAHPLNIGGYTDRGMSYFGIAAAVPDDNIKERMLTPMVQNATLPELLNIEEISLHDPDGGSQINMLRKIGQWRAPRETWIDRMHTFTVAPPPGMPMQILPITPQQLTSQSSGSEYWLRHLSYNHYLRAYQIGLSFCEIYGHVHNNNSSWYEVLERPQTNDVTQIIAHMCQHSTNGVSVLFSPNPGRAPVPAVNGFPVLANGTKVCPWFMAIWKNQGANGRLFANAPNTNPTRLCTISVPPMPGHMAESKLRLIGYAAIQHMNDQGVDMLRTWVDRAQRLLTQASLESRIIDLLNDILDHFSRMSSAIKQRYAAMMASGAPPPPGTTIQQAEEVEIATLQNHARSMLDILIDRSIRLRRRLMLTASEEFFYETLVDSIEFKVYLRDIIEPRQRSRAPQSRIQKPLLNRIIGKCGRVTRSGRGN</sequence>
<evidence type="ECO:0000313" key="2">
    <source>
        <dbReference type="Proteomes" id="UP000191285"/>
    </source>
</evidence>